<dbReference type="PANTHER" id="PTHR45966">
    <property type="entry name" value="GDSL-LIKE LIPASE/ACYLHYDROLASE"/>
    <property type="match status" value="1"/>
</dbReference>
<protein>
    <submittedName>
        <fullName evidence="4">Uncharacterized protein</fullName>
    </submittedName>
</protein>
<dbReference type="EMBL" id="OIVN01001158">
    <property type="protein sequence ID" value="SPC90571.1"/>
    <property type="molecule type" value="Genomic_DNA"/>
</dbReference>
<dbReference type="GO" id="GO:0006629">
    <property type="term" value="P:lipid metabolic process"/>
    <property type="evidence" value="ECO:0007669"/>
    <property type="project" value="InterPro"/>
</dbReference>
<dbReference type="AlphaFoldDB" id="A0A2N9FUH7"/>
<dbReference type="Gene3D" id="3.40.50.1110">
    <property type="entry name" value="SGNH hydrolase"/>
    <property type="match status" value="2"/>
</dbReference>
<evidence type="ECO:0000313" key="4">
    <source>
        <dbReference type="EMBL" id="SPC90571.1"/>
    </source>
</evidence>
<keyword evidence="2 3" id="KW-0732">Signal</keyword>
<dbReference type="InterPro" id="IPR044552">
    <property type="entry name" value="GLIP1-5/GLL25"/>
</dbReference>
<feature type="chain" id="PRO_5014841492" evidence="3">
    <location>
        <begin position="26"/>
        <end position="698"/>
    </location>
</feature>
<evidence type="ECO:0000256" key="2">
    <source>
        <dbReference type="ARBA" id="ARBA00022729"/>
    </source>
</evidence>
<comment type="similarity">
    <text evidence="1">Belongs to the 'GDSL' lipolytic enzyme family.</text>
</comment>
<gene>
    <name evidence="4" type="ORF">FSB_LOCUS18453</name>
</gene>
<accession>A0A2N9FUH7</accession>
<dbReference type="InterPro" id="IPR036514">
    <property type="entry name" value="SGNH_hydro_sf"/>
</dbReference>
<dbReference type="PROSITE" id="PS01098">
    <property type="entry name" value="LIPASE_GDSL_SER"/>
    <property type="match status" value="1"/>
</dbReference>
<dbReference type="InterPro" id="IPR001087">
    <property type="entry name" value="GDSL"/>
</dbReference>
<dbReference type="FunFam" id="3.40.50.1110:FF:000003">
    <property type="entry name" value="GDSL esterase/lipase APG"/>
    <property type="match status" value="2"/>
</dbReference>
<organism evidence="4">
    <name type="scientific">Fagus sylvatica</name>
    <name type="common">Beechnut</name>
    <dbReference type="NCBI Taxonomy" id="28930"/>
    <lineage>
        <taxon>Eukaryota</taxon>
        <taxon>Viridiplantae</taxon>
        <taxon>Streptophyta</taxon>
        <taxon>Embryophyta</taxon>
        <taxon>Tracheophyta</taxon>
        <taxon>Spermatophyta</taxon>
        <taxon>Magnoliopsida</taxon>
        <taxon>eudicotyledons</taxon>
        <taxon>Gunneridae</taxon>
        <taxon>Pentapetalae</taxon>
        <taxon>rosids</taxon>
        <taxon>fabids</taxon>
        <taxon>Fagales</taxon>
        <taxon>Fagaceae</taxon>
        <taxon>Fagus</taxon>
    </lineage>
</organism>
<evidence type="ECO:0000256" key="1">
    <source>
        <dbReference type="ARBA" id="ARBA00008668"/>
    </source>
</evidence>
<dbReference type="PANTHER" id="PTHR45966:SF12">
    <property type="entry name" value="GDSL ESTERASE_LIPASE 1-LIKE ISOFORM X2"/>
    <property type="match status" value="1"/>
</dbReference>
<feature type="signal peptide" evidence="3">
    <location>
        <begin position="1"/>
        <end position="25"/>
    </location>
</feature>
<dbReference type="CDD" id="cd01837">
    <property type="entry name" value="SGNH_plant_lipase_like"/>
    <property type="match status" value="2"/>
</dbReference>
<name>A0A2N9FUH7_FAGSY</name>
<dbReference type="InterPro" id="IPR035669">
    <property type="entry name" value="SGNH_plant_lipase-like"/>
</dbReference>
<reference evidence="4" key="1">
    <citation type="submission" date="2018-02" db="EMBL/GenBank/DDBJ databases">
        <authorList>
            <person name="Cohen D.B."/>
            <person name="Kent A.D."/>
        </authorList>
    </citation>
    <scope>NUCLEOTIDE SEQUENCE</scope>
</reference>
<dbReference type="Pfam" id="PF00657">
    <property type="entry name" value="Lipase_GDSL"/>
    <property type="match status" value="2"/>
</dbReference>
<dbReference type="GO" id="GO:0016298">
    <property type="term" value="F:lipase activity"/>
    <property type="evidence" value="ECO:0007669"/>
    <property type="project" value="InterPro"/>
</dbReference>
<dbReference type="InterPro" id="IPR008265">
    <property type="entry name" value="Lipase_GDSL_AS"/>
</dbReference>
<proteinExistence type="inferred from homology"/>
<evidence type="ECO:0000256" key="3">
    <source>
        <dbReference type="SAM" id="SignalP"/>
    </source>
</evidence>
<sequence length="698" mass="76947">MMSLRFHIHFLVLFTTLIIPKHCHGHLCLPEGHVALFIFGDSLFDAGNNNYINTTVNYQANFEPYGESFFKYPTGRFSNGRLIPDFIAEFAKLQFITPYLHPGYHQFIDGANFASAAAGALVETRQGLVIDLQTQLSHFKKLERQLRNKLEDAEAKILLSKAVYLISIGSNDYAIPFTTNSSVLQSYSQKEYVDMVIGNLTFVIKYESIFRINIIQGSIENLDLPNLVPLGCLPLARAANPGNTGTCMLELSALAKLHNKALSEVLPKLERQLNGFKYAIADFYTSLSERIDNPSKYGFKESKIACCGSGQYRGINSCGGKRSVVKEYELCKNASEYVFFDPVSLLNPINCYSIGKSKPNGQHKTLFVFGDSLFDPGNNQYLNGSGVEGGAITWPYGETYFKHPTGRLSDGRLVPDFIAQFAKLLILPPYLQPIAHHFTDGANFASAGGGVLAQTHPGTISLPTQLSYFKAVVKSLRQKLGDVEAKKVLMRAVYLFSIGGNDYFSFYSQNLNATQSNRRQYVGMVIGNLTSVLKEIYGLGGRKIAFQNAGPLGCLPAMKASNPQLGILCAKELSALARLHNRDLTNVLENLESKLQGFKYSIFDYYNALGDRVSNPSKYGFKNGKAACCGSGAYRGMNCGGGRNGTEPFEVCSNPSDYVWFDGGHTTERTNLQLAELIWSGAPNITAPYNVKQLFGHA</sequence>